<keyword evidence="2" id="KW-1185">Reference proteome</keyword>
<dbReference type="InterPro" id="IPR008586">
    <property type="entry name" value="DUF868_pln"/>
</dbReference>
<dbReference type="PANTHER" id="PTHR31972">
    <property type="entry name" value="EXPRESSED PROTEIN"/>
    <property type="match status" value="1"/>
</dbReference>
<accession>A0A6A2YF55</accession>
<dbReference type="AlphaFoldDB" id="A0A6A2YF55"/>
<evidence type="ECO:0000313" key="2">
    <source>
        <dbReference type="Proteomes" id="UP000436088"/>
    </source>
</evidence>
<dbReference type="PANTHER" id="PTHR31972:SF4">
    <property type="entry name" value="DUF868 DOMAIN-CONTAINING PROTEIN"/>
    <property type="match status" value="1"/>
</dbReference>
<dbReference type="EMBL" id="VEPZ02001405">
    <property type="protein sequence ID" value="KAE8675079.1"/>
    <property type="molecule type" value="Genomic_DNA"/>
</dbReference>
<protein>
    <submittedName>
        <fullName evidence="1">Uncharacterized protein</fullName>
    </submittedName>
</protein>
<evidence type="ECO:0000313" key="1">
    <source>
        <dbReference type="EMBL" id="KAE8675079.1"/>
    </source>
</evidence>
<sequence length="262" mass="28954">MRDFPSCFGENGVQVADSSSSVQPSCPKLGLGVSIDDSANQCSCKVDIKPWLFSKRKGSKNLYVDSGKVVICWDLSNARFGSGPEPVQGFYLAVAFDREMVFLLGDLKKEAYKKIDIRSPLNSDAVFIAKREHVLGRSQEAQVEVPWQPDHFGGWSSGGSVLGFAQLAIGDATGTAVFMFQTCVSTEKFSTTGQSALDLSALTWSCSQKLRDYQVQAWTNALVAFDTLTGVRIGEKDVKGSQWNENKWKVPMYYRNHIAFEF</sequence>
<comment type="caution">
    <text evidence="1">The sequence shown here is derived from an EMBL/GenBank/DDBJ whole genome shotgun (WGS) entry which is preliminary data.</text>
</comment>
<gene>
    <name evidence="1" type="ORF">F3Y22_tig00111693pilonHSYRG00003</name>
</gene>
<proteinExistence type="predicted"/>
<dbReference type="Proteomes" id="UP000436088">
    <property type="component" value="Unassembled WGS sequence"/>
</dbReference>
<reference evidence="1" key="1">
    <citation type="submission" date="2019-09" db="EMBL/GenBank/DDBJ databases">
        <title>Draft genome information of white flower Hibiscus syriacus.</title>
        <authorList>
            <person name="Kim Y.-M."/>
        </authorList>
    </citation>
    <scope>NUCLEOTIDE SEQUENCE [LARGE SCALE GENOMIC DNA]</scope>
    <source>
        <strain evidence="1">YM2019G1</strain>
    </source>
</reference>
<name>A0A6A2YF55_HIBSY</name>
<dbReference type="Pfam" id="PF05910">
    <property type="entry name" value="DUF868"/>
    <property type="match status" value="1"/>
</dbReference>
<organism evidence="1 2">
    <name type="scientific">Hibiscus syriacus</name>
    <name type="common">Rose of Sharon</name>
    <dbReference type="NCBI Taxonomy" id="106335"/>
    <lineage>
        <taxon>Eukaryota</taxon>
        <taxon>Viridiplantae</taxon>
        <taxon>Streptophyta</taxon>
        <taxon>Embryophyta</taxon>
        <taxon>Tracheophyta</taxon>
        <taxon>Spermatophyta</taxon>
        <taxon>Magnoliopsida</taxon>
        <taxon>eudicotyledons</taxon>
        <taxon>Gunneridae</taxon>
        <taxon>Pentapetalae</taxon>
        <taxon>rosids</taxon>
        <taxon>malvids</taxon>
        <taxon>Malvales</taxon>
        <taxon>Malvaceae</taxon>
        <taxon>Malvoideae</taxon>
        <taxon>Hibiscus</taxon>
    </lineage>
</organism>